<name>A0A0P9YB66_9PSED</name>
<evidence type="ECO:0000313" key="4">
    <source>
        <dbReference type="Proteomes" id="UP000050562"/>
    </source>
</evidence>
<dbReference type="InterPro" id="IPR057224">
    <property type="entry name" value="DUF7902"/>
</dbReference>
<dbReference type="SUPFAM" id="SSF52540">
    <property type="entry name" value="P-loop containing nucleoside triphosphate hydrolases"/>
    <property type="match status" value="1"/>
</dbReference>
<dbReference type="EMBL" id="LJRC01000042">
    <property type="protein sequence ID" value="KPY40237.1"/>
    <property type="molecule type" value="Genomic_DNA"/>
</dbReference>
<gene>
    <name evidence="3" type="ORF">ALO52_03697</name>
</gene>
<accession>A0A0P9YB66</accession>
<dbReference type="GO" id="GO:0016887">
    <property type="term" value="F:ATP hydrolysis activity"/>
    <property type="evidence" value="ECO:0007669"/>
    <property type="project" value="InterPro"/>
</dbReference>
<dbReference type="GO" id="GO:0005524">
    <property type="term" value="F:ATP binding"/>
    <property type="evidence" value="ECO:0007669"/>
    <property type="project" value="InterPro"/>
</dbReference>
<dbReference type="InterPro" id="IPR020958">
    <property type="entry name" value="DUF3686"/>
</dbReference>
<feature type="domain" description="AAA+ ATPase" evidence="2">
    <location>
        <begin position="1283"/>
        <end position="1432"/>
    </location>
</feature>
<comment type="caution">
    <text evidence="3">The sequence shown here is derived from an EMBL/GenBank/DDBJ whole genome shotgun (WGS) entry which is preliminary data.</text>
</comment>
<organism evidence="3 4">
    <name type="scientific">Pseudomonas syringae pv. primulae</name>
    <dbReference type="NCBI Taxonomy" id="251707"/>
    <lineage>
        <taxon>Bacteria</taxon>
        <taxon>Pseudomonadati</taxon>
        <taxon>Pseudomonadota</taxon>
        <taxon>Gammaproteobacteria</taxon>
        <taxon>Pseudomonadales</taxon>
        <taxon>Pseudomonadaceae</taxon>
        <taxon>Pseudomonas</taxon>
    </lineage>
</organism>
<dbReference type="InterPro" id="IPR003959">
    <property type="entry name" value="ATPase_AAA_core"/>
</dbReference>
<dbReference type="Pfam" id="PF12458">
    <property type="entry name" value="DUF3686"/>
    <property type="match status" value="1"/>
</dbReference>
<dbReference type="SMART" id="SM00382">
    <property type="entry name" value="AAA"/>
    <property type="match status" value="1"/>
</dbReference>
<evidence type="ECO:0000256" key="1">
    <source>
        <dbReference type="SAM" id="Coils"/>
    </source>
</evidence>
<keyword evidence="1" id="KW-0175">Coiled coil</keyword>
<dbReference type="InterPro" id="IPR003593">
    <property type="entry name" value="AAA+_ATPase"/>
</dbReference>
<dbReference type="RefSeq" id="WP_057408211.1">
    <property type="nucleotide sequence ID" value="NZ_LJRC01000042.1"/>
</dbReference>
<dbReference type="PATRIC" id="fig|251707.3.peg.4841"/>
<reference evidence="3 4" key="1">
    <citation type="submission" date="2015-09" db="EMBL/GenBank/DDBJ databases">
        <title>Genome announcement of multiple Pseudomonas syringae strains.</title>
        <authorList>
            <person name="Thakur S."/>
            <person name="Wang P.W."/>
            <person name="Gong Y."/>
            <person name="Weir B.S."/>
            <person name="Guttman D.S."/>
        </authorList>
    </citation>
    <scope>NUCLEOTIDE SEQUENCE [LARGE SCALE GENOMIC DNA]</scope>
    <source>
        <strain evidence="3 4">ICMP3956</strain>
    </source>
</reference>
<evidence type="ECO:0000259" key="2">
    <source>
        <dbReference type="SMART" id="SM00382"/>
    </source>
</evidence>
<dbReference type="InterPro" id="IPR027417">
    <property type="entry name" value="P-loop_NTPase"/>
</dbReference>
<dbReference type="Proteomes" id="UP000050562">
    <property type="component" value="Unassembled WGS sequence"/>
</dbReference>
<evidence type="ECO:0000313" key="3">
    <source>
        <dbReference type="EMBL" id="KPY40237.1"/>
    </source>
</evidence>
<dbReference type="Pfam" id="PF25472">
    <property type="entry name" value="DUF7902"/>
    <property type="match status" value="1"/>
</dbReference>
<protein>
    <recommendedName>
        <fullName evidence="2">AAA+ ATPase domain-containing protein</fullName>
    </recommendedName>
</protein>
<dbReference type="Pfam" id="PF00004">
    <property type="entry name" value="AAA"/>
    <property type="match status" value="1"/>
</dbReference>
<sequence>MSQDQFENPTQEASNTAVTESGAYEVLLKRLQEQGDSLSRQVDTLNAQRLEEFGCSSMEVLGRARLRTENSCLPRGIVRVGPDLLFGYNVSPGLNAAARIDDVFALFRLSEGEQGYETYAVDVDGTWLADPVFRRDFEELYTYYRDARLLELSVSENRLLASFQFGERLTDIRVFRWSMSASGNEVRYLDNRGERDIVNEPRYDFEWIQAGREMIVNDQTPRITILESVHIHLENGELVVRGEGPSETGLELYREALAEKNQSLPDVQVAFARLGNLILLSVRPYKEEQCRYLVCNLKALALTRIDAIGLACQRLPDDHGIVFPGGLYLQSGEHRLFESAMQGMLFKRLLRSPNGEDFLYIFHDAVEGRSALFTYNTIRRQLLPPVFGHGYARLEDGRMVIFSTEAEPARNHPVQIWQTPFFTEDYATGQPSSHSFLGRIGNAELVRGISDLYDLARESVATRATAARFSALERQVALLFDKYHWLIHDSTASLASILRSIADTGSSIADEFEKVEHLRGHSTRLMQEARQRHVALASQLRLNRCEDIQGFVARLDSITGLRGHLVTLKEQRYIDLPAIEEMEQSLLVEFERTSGDAADFMCQAEALLPYSQQLDELDRQVQAAASVFELEPPLENLATMATALDLLSGLASSLGIEDATQRTGIVESISSVYARMNQSMAHARSRRKALVSSESTAQFAARFQLIGQSLTHALSLANSPQACDDQLAKLLIHLDELESRFGEHESFLNDVMGKRDEVLEAFEQHRQTLINTRQRQTQGLMDAASRILDSLPRRLSGCLDIDRLNSFFATDPQVLKLRELSDRLRILEDSVKAEDIEARLKAARDQAVREQRDKADLFDASGTLLKLGPRHLFSINTQALDLTLLPRDEHLWVHITGTDFYERLDDEAIASFRACFQASLESESDSIYRSEYLAGQVLEAAAQSGIDLSQMTFEQLEQHIRQFCTPLYKQGYERGIHDHDAALILQQVMPCMASAGLLHFSPSARAFALIAWHLPETFEARMTDLQRRARSCAAVLRLFNHPDGMIEIRRDIALTLESFAVATGLPVSPLIVSESADYLAHVLTQDRPVFEISGHGWDILGALERRLESDACGVELSDAVQAMANDLRGQWLLIGHWVMGLCIDSGQGALAHFAPEATALLLLRFAGKPTLRVNTFSVNVRIDGLLGEHPRLDSGSLAFSLDDFFTRLRTHRELFIPQMHRYQSWRQSVLRREREVLRINDLQARPLTSFVRNQLINEVYLPRIADNLAKQIGTAGQGKRSDLMGLLMLISPPGYGKTTLIEYVAFQLGMALVKINGPALGHRTSSLDPAQAVDGPARMELEKLNLALEMGNNVCLLIDDIQHLSPEFLQKFISLCDGSRRIESVWKGQTRTCDLRGKKFCIVMAGNPYTESGELFRIPDMLVNRADVYNLGEVSGGNESAFALSYLENCMTSNPVLAPLANREMRDFYLLAGHAQGKTFSTSDLSHEYSGAEITELTETIRRLITIREVLLRVNAAYIDSASQADEYRTEPPFRLQGSYRNMNRLAEKVSAVMNDAEVNQLISDHYRGESQLLTQGAEENLLKLTELCGRLTEEQFTRWGEIKKAFVRNQRMGGDDKDVGNRIVAQLSDAVEGIRAIADQGRRA</sequence>
<proteinExistence type="predicted"/>
<feature type="coiled-coil region" evidence="1">
    <location>
        <begin position="817"/>
        <end position="853"/>
    </location>
</feature>
<dbReference type="Gene3D" id="3.40.50.300">
    <property type="entry name" value="P-loop containing nucleotide triphosphate hydrolases"/>
    <property type="match status" value="1"/>
</dbReference>